<sequence length="668" mass="74233">MVLKMGTLNKLQLIQKEQNLHDLRTLVTPGQGLASHVEEAVQMAVIDPIQNRRTTERGTHAKTMAQMVSGPPKTGHRSKLILALHEKATRPVIGLRSVTECRLFNRPTFFLCAACSCRILKKDILDHIYNSLHRYKYIKSHHAHLLQGVPETAGCNKLARILNAIAKSVAMEEGMGVVQVIRLHPALYWKMFTRSPVEALNYLQMIQKQWNLKKDRTDQRRIIGLKHRPSSFIPEPTPKQPCLPNPPDALDQLQEGRIQGERVSVPGEARGGPSIEVKEMEPMVGLQLVIECRTVEQQPPPYCYLCQACSVKLTGDQRSINKHLSSPQHQYNYINSHRPDLLGAKKRTAGLHGTTHVLRTLAVELEKEEGSGKIQVIKLSACIYSEVAERNYQWCMKMLKCGESIGECQTSDDPGEINITQHAETKIPSGATKRCTPVISPQAHAPSVKKKRLDAPQSAKMGCKDPLKDLPVPRPHIVGRHAREHFQSDPSTTSYHIPPDSLCDGPAEPSKGPSHRMSHRLSPPTWLSRTPVAPSGPMFKVTLPLGKGQVFVERAPFSTQPSDPDWTLCPETPEVDLDPQFTSHNNGDLIPEPPIGQRSPLETLPPICPGPSQPYVDSQEVVSLCEWAEDRSTIVLLEPRRAPTSPTESHLPVPSQGKRECGDPAGRD</sequence>
<dbReference type="EMBL" id="JAINUG010000231">
    <property type="protein sequence ID" value="KAJ8386270.1"/>
    <property type="molecule type" value="Genomic_DNA"/>
</dbReference>
<feature type="region of interest" description="Disordered" evidence="1">
    <location>
        <begin position="428"/>
        <end position="529"/>
    </location>
</feature>
<dbReference type="AlphaFoldDB" id="A0AAD7RLJ8"/>
<feature type="compositionally biased region" description="Basic and acidic residues" evidence="1">
    <location>
        <begin position="657"/>
        <end position="668"/>
    </location>
</feature>
<evidence type="ECO:0000256" key="1">
    <source>
        <dbReference type="SAM" id="MobiDB-lite"/>
    </source>
</evidence>
<accession>A0AAD7RLJ8</accession>
<proteinExistence type="predicted"/>
<comment type="caution">
    <text evidence="2">The sequence shown here is derived from an EMBL/GenBank/DDBJ whole genome shotgun (WGS) entry which is preliminary data.</text>
</comment>
<keyword evidence="3" id="KW-1185">Reference proteome</keyword>
<gene>
    <name evidence="2" type="ORF">AAFF_G00174660</name>
</gene>
<protein>
    <submittedName>
        <fullName evidence="2">Uncharacterized protein</fullName>
    </submittedName>
</protein>
<evidence type="ECO:0000313" key="2">
    <source>
        <dbReference type="EMBL" id="KAJ8386270.1"/>
    </source>
</evidence>
<feature type="region of interest" description="Disordered" evidence="1">
    <location>
        <begin position="638"/>
        <end position="668"/>
    </location>
</feature>
<reference evidence="2" key="1">
    <citation type="journal article" date="2023" name="Science">
        <title>Genome structures resolve the early diversification of teleost fishes.</title>
        <authorList>
            <person name="Parey E."/>
            <person name="Louis A."/>
            <person name="Montfort J."/>
            <person name="Bouchez O."/>
            <person name="Roques C."/>
            <person name="Iampietro C."/>
            <person name="Lluch J."/>
            <person name="Castinel A."/>
            <person name="Donnadieu C."/>
            <person name="Desvignes T."/>
            <person name="Floi Bucao C."/>
            <person name="Jouanno E."/>
            <person name="Wen M."/>
            <person name="Mejri S."/>
            <person name="Dirks R."/>
            <person name="Jansen H."/>
            <person name="Henkel C."/>
            <person name="Chen W.J."/>
            <person name="Zahm M."/>
            <person name="Cabau C."/>
            <person name="Klopp C."/>
            <person name="Thompson A.W."/>
            <person name="Robinson-Rechavi M."/>
            <person name="Braasch I."/>
            <person name="Lecointre G."/>
            <person name="Bobe J."/>
            <person name="Postlethwait J.H."/>
            <person name="Berthelot C."/>
            <person name="Roest Crollius H."/>
            <person name="Guiguen Y."/>
        </authorList>
    </citation>
    <scope>NUCLEOTIDE SEQUENCE</scope>
    <source>
        <strain evidence="2">NC1722</strain>
    </source>
</reference>
<organism evidence="2 3">
    <name type="scientific">Aldrovandia affinis</name>
    <dbReference type="NCBI Taxonomy" id="143900"/>
    <lineage>
        <taxon>Eukaryota</taxon>
        <taxon>Metazoa</taxon>
        <taxon>Chordata</taxon>
        <taxon>Craniata</taxon>
        <taxon>Vertebrata</taxon>
        <taxon>Euteleostomi</taxon>
        <taxon>Actinopterygii</taxon>
        <taxon>Neopterygii</taxon>
        <taxon>Teleostei</taxon>
        <taxon>Notacanthiformes</taxon>
        <taxon>Halosauridae</taxon>
        <taxon>Aldrovandia</taxon>
    </lineage>
</organism>
<evidence type="ECO:0000313" key="3">
    <source>
        <dbReference type="Proteomes" id="UP001221898"/>
    </source>
</evidence>
<dbReference type="Proteomes" id="UP001221898">
    <property type="component" value="Unassembled WGS sequence"/>
</dbReference>
<name>A0AAD7RLJ8_9TELE</name>